<comment type="caution">
    <text evidence="1">The sequence shown here is derived from an EMBL/GenBank/DDBJ whole genome shotgun (WGS) entry which is preliminary data.</text>
</comment>
<keyword evidence="2" id="KW-1185">Reference proteome</keyword>
<accession>A0A9W8IXF5</accession>
<organism evidence="1 2">
    <name type="scientific">Candolleomyces eurysporus</name>
    <dbReference type="NCBI Taxonomy" id="2828524"/>
    <lineage>
        <taxon>Eukaryota</taxon>
        <taxon>Fungi</taxon>
        <taxon>Dikarya</taxon>
        <taxon>Basidiomycota</taxon>
        <taxon>Agaricomycotina</taxon>
        <taxon>Agaricomycetes</taxon>
        <taxon>Agaricomycetidae</taxon>
        <taxon>Agaricales</taxon>
        <taxon>Agaricineae</taxon>
        <taxon>Psathyrellaceae</taxon>
        <taxon>Candolleomyces</taxon>
    </lineage>
</organism>
<evidence type="ECO:0000313" key="1">
    <source>
        <dbReference type="EMBL" id="KAJ2924552.1"/>
    </source>
</evidence>
<protein>
    <submittedName>
        <fullName evidence="1">Uncharacterized protein</fullName>
    </submittedName>
</protein>
<feature type="non-terminal residue" evidence="1">
    <location>
        <position position="1"/>
    </location>
</feature>
<sequence>MNTLSPNVDTLVNVPSWSTCPPEIHQLVFSFLSVFQLLMVAGSSRYNYFVVKKHIRDRVNDLLKQWSLPNAFVEFMKNHDVVFSGSAVLALLEPDSLTPNDLDTYVPLGALPAVEAFLSTHTLYIAFDNLRSSLGDEADEYVSDGTADTGVNAVAFYRHPTTNAVLNVIETTHAIPIAAIFKFHSTFVMNFLTYNALVSAYPRMTADHVGLVNTRAPTMSLRMHRCLLKYGVRGFNALDRAFDWTNEEHDCFTYPYCGPCPRVVSDRSTMRIGLALDIGSLPDVIDPQLSWSLARRYDCSLVKRIVAEKGLVTAGIPS</sequence>
<reference evidence="1" key="1">
    <citation type="submission" date="2022-06" db="EMBL/GenBank/DDBJ databases">
        <title>Genome Sequence of Candolleomyces eurysporus.</title>
        <authorList>
            <person name="Buettner E."/>
        </authorList>
    </citation>
    <scope>NUCLEOTIDE SEQUENCE</scope>
    <source>
        <strain evidence="1">VTCC 930004</strain>
    </source>
</reference>
<dbReference type="OrthoDB" id="3067340at2759"/>
<dbReference type="AlphaFoldDB" id="A0A9W8IXF5"/>
<dbReference type="Proteomes" id="UP001140091">
    <property type="component" value="Unassembled WGS sequence"/>
</dbReference>
<dbReference type="EMBL" id="JANBPK010001215">
    <property type="protein sequence ID" value="KAJ2924552.1"/>
    <property type="molecule type" value="Genomic_DNA"/>
</dbReference>
<gene>
    <name evidence="1" type="ORF">H1R20_g12535</name>
</gene>
<proteinExistence type="predicted"/>
<evidence type="ECO:0000313" key="2">
    <source>
        <dbReference type="Proteomes" id="UP001140091"/>
    </source>
</evidence>
<name>A0A9W8IXF5_9AGAR</name>